<dbReference type="InterPro" id="IPR043502">
    <property type="entry name" value="DNA/RNA_pol_sf"/>
</dbReference>
<reference evidence="2" key="1">
    <citation type="submission" date="2023-05" db="EMBL/GenBank/DDBJ databases">
        <title>Genome and transcriptome analyses reveal genes involved in the formation of fine ridges on petal epidermal cells in Hibiscus trionum.</title>
        <authorList>
            <person name="Koshimizu S."/>
            <person name="Masuda S."/>
            <person name="Ishii T."/>
            <person name="Shirasu K."/>
            <person name="Hoshino A."/>
            <person name="Arita M."/>
        </authorList>
    </citation>
    <scope>NUCLEOTIDE SEQUENCE</scope>
    <source>
        <strain evidence="2">Hamamatsu line</strain>
    </source>
</reference>
<dbReference type="SUPFAM" id="SSF56672">
    <property type="entry name" value="DNA/RNA polymerases"/>
    <property type="match status" value="1"/>
</dbReference>
<accession>A0A9W7LJU4</accession>
<dbReference type="EMBL" id="BSYR01000004">
    <property type="protein sequence ID" value="GMI65975.1"/>
    <property type="molecule type" value="Genomic_DNA"/>
</dbReference>
<dbReference type="PROSITE" id="PS50878">
    <property type="entry name" value="RT_POL"/>
    <property type="match status" value="1"/>
</dbReference>
<dbReference type="FunFam" id="3.30.70.270:FF:000003">
    <property type="entry name" value="Transposon Ty3-G Gag-Pol polyprotein"/>
    <property type="match status" value="1"/>
</dbReference>
<dbReference type="PANTHER" id="PTHR33064:SF37">
    <property type="entry name" value="RIBONUCLEASE H"/>
    <property type="match status" value="1"/>
</dbReference>
<dbReference type="Gene3D" id="3.30.70.270">
    <property type="match status" value="2"/>
</dbReference>
<dbReference type="InterPro" id="IPR043128">
    <property type="entry name" value="Rev_trsase/Diguanyl_cyclase"/>
</dbReference>
<feature type="domain" description="Reverse transcriptase" evidence="1">
    <location>
        <begin position="1"/>
        <end position="82"/>
    </location>
</feature>
<dbReference type="PANTHER" id="PTHR33064">
    <property type="entry name" value="POL PROTEIN"/>
    <property type="match status" value="1"/>
</dbReference>
<evidence type="ECO:0000259" key="1">
    <source>
        <dbReference type="PROSITE" id="PS50878"/>
    </source>
</evidence>
<comment type="caution">
    <text evidence="2">The sequence shown here is derived from an EMBL/GenBank/DDBJ whole genome shotgun (WGS) entry which is preliminary data.</text>
</comment>
<proteinExistence type="predicted"/>
<keyword evidence="3" id="KW-1185">Reference proteome</keyword>
<dbReference type="FunFam" id="3.30.70.270:FF:000045">
    <property type="entry name" value="Transposon Tf2-7 polyprotein"/>
    <property type="match status" value="1"/>
</dbReference>
<protein>
    <recommendedName>
        <fullName evidence="1">Reverse transcriptase domain-containing protein</fullName>
    </recommendedName>
</protein>
<dbReference type="InterPro" id="IPR000477">
    <property type="entry name" value="RT_dom"/>
</dbReference>
<gene>
    <name evidence="2" type="ORF">HRI_000266800</name>
</gene>
<dbReference type="AlphaFoldDB" id="A0A9W7LJU4"/>
<dbReference type="OrthoDB" id="415724at2759"/>
<evidence type="ECO:0000313" key="2">
    <source>
        <dbReference type="EMBL" id="GMI65975.1"/>
    </source>
</evidence>
<evidence type="ECO:0000313" key="3">
    <source>
        <dbReference type="Proteomes" id="UP001165190"/>
    </source>
</evidence>
<sequence length="169" mass="19682">MPFGLTNAPTVFMDMMNRVFHEFLDQFVVVFIDDILLYSHTEEDHDKHLRIVLQVLLENQLYAKLGKCEFWLREVVSLGHVVSVEGIRVDPHKVEAVMSWKMPKSVTEVRSFLGLAGYYRRFVEGFSKIVAPLTKLLQKNVRFEWTDVRQQAFEKSEEALTQAPILIQP</sequence>
<dbReference type="Pfam" id="PF00078">
    <property type="entry name" value="RVT_1"/>
    <property type="match status" value="1"/>
</dbReference>
<dbReference type="Proteomes" id="UP001165190">
    <property type="component" value="Unassembled WGS sequence"/>
</dbReference>
<organism evidence="2 3">
    <name type="scientific">Hibiscus trionum</name>
    <name type="common">Flower of an hour</name>
    <dbReference type="NCBI Taxonomy" id="183268"/>
    <lineage>
        <taxon>Eukaryota</taxon>
        <taxon>Viridiplantae</taxon>
        <taxon>Streptophyta</taxon>
        <taxon>Embryophyta</taxon>
        <taxon>Tracheophyta</taxon>
        <taxon>Spermatophyta</taxon>
        <taxon>Magnoliopsida</taxon>
        <taxon>eudicotyledons</taxon>
        <taxon>Gunneridae</taxon>
        <taxon>Pentapetalae</taxon>
        <taxon>rosids</taxon>
        <taxon>malvids</taxon>
        <taxon>Malvales</taxon>
        <taxon>Malvaceae</taxon>
        <taxon>Malvoideae</taxon>
        <taxon>Hibiscus</taxon>
    </lineage>
</organism>
<name>A0A9W7LJU4_HIBTR</name>
<dbReference type="InterPro" id="IPR051320">
    <property type="entry name" value="Viral_Replic_Matur_Polypro"/>
</dbReference>
<dbReference type="CDD" id="cd01647">
    <property type="entry name" value="RT_LTR"/>
    <property type="match status" value="1"/>
</dbReference>